<evidence type="ECO:0000256" key="1">
    <source>
        <dbReference type="ARBA" id="ARBA00022450"/>
    </source>
</evidence>
<keyword evidence="1" id="KW-0596">Phosphopantetheine</keyword>
<dbReference type="EMBL" id="JAAGKO020000050">
    <property type="protein sequence ID" value="MDI5966350.1"/>
    <property type="molecule type" value="Genomic_DNA"/>
</dbReference>
<dbReference type="PROSITE" id="PS00012">
    <property type="entry name" value="PHOSPHOPANTETHEINE"/>
    <property type="match status" value="1"/>
</dbReference>
<dbReference type="Pfam" id="PF00550">
    <property type="entry name" value="PP-binding"/>
    <property type="match status" value="1"/>
</dbReference>
<dbReference type="Gene3D" id="3.30.70.3290">
    <property type="match status" value="1"/>
</dbReference>
<evidence type="ECO:0000256" key="6">
    <source>
        <dbReference type="SAM" id="MobiDB-lite"/>
    </source>
</evidence>
<sequence>MTAAGERAIAVIGMSFRFPGADTPDAFWRVIEGGVNHVRRFTRDELARAGVPAEQYLDPAFVGASGVFPGITDFDAGFFGMSGNTARVTDPQQRLFIETCYHALEDGGYADTAPGTRVGVFAATGYHLYSMRNYLVSNLLAHGWEDWVAGAQITNGNHADFIATRPAYQIGLTGPAVGVQSGCSSSLSAVHLAGRSLLDGESDLALAGAAAIHVPQILGYGYVKGSILSRTGVCRAFDAAADGTVGGNGVAAVLLKRLPDALRDGDTVHAVLLGAGLNNDGNDQGRKTSFAAPSATGQQAAVSRALAAAGVAADTIGYVEAHGTGTLKGDPIEFAGLTAAHRESTDRRGYCAIGSVKPNIGHLDSCAGMAALIKTILVLRHGVIPPLANFTTPNPRLDLESSPFWIPTGPTAWPRGAHPRRAGVTALGVGGTNVHLIVEEAPPARPRPAVRPLPQLPLPVSARSAAALGEAVHRHAAHLAAHPGLAPQDIALTAGAGRRHFRHRAVVLGADTTGLAAALARPARFTGTVPERPGTTAFVFSGQGSTYPGMSRAAHDRHPVFRAALRECDATYHALTGRSLLPDLTGPGDDRVWETDLAQPALYAHQLATLRLWRELGVTPGAVAGHSVGELAALTAAGALSPADGMRLAVGRGEAMRRLSPEGGMLAVAAGRPQTDALLAAVPGLDLAVVNGEHDHVLAGPPDALRRAAALCDGHGTRSHLLAVNRAFHSRLLAPALRAWGELAATVPFAPLTTAFVSGLDGVVREPGWRPDAGHLVRQAAEPVRYDLVLARLAAGGHTAVVEAGPTGTLTAIARRAAPGVPAVATQRRGREEATLVEAAAEMYCRGADIAWSALLAGTGAGRVPLPGYPFERRTYWVGPMPLPQFTEPGQAPDRDAAHERTHAMRHEDRTADRITRTVTEMTVRHTGCEPADVAPDRPFVDLGADSLQMINMLREVEKEFEVRVSMRELFEEAGTPALLAALVAGRVTTAPAPAAAPAPAPFAPASFAPAPAPGWAPPAPQPPAYAQAPAPAYAPPQPPAPVPAPAPAPFAPAWAPPQPPAPAPGYAQLPPQPPVYAPAPPQAPQYTPYAPAAPQAPAPVTADAPTLESLAQQIQVLAQVQAQMMNQLSHLLTTFAAAGR</sequence>
<feature type="compositionally biased region" description="Pro residues" evidence="6">
    <location>
        <begin position="1014"/>
        <end position="1024"/>
    </location>
</feature>
<dbReference type="Gene3D" id="1.10.1200.10">
    <property type="entry name" value="ACP-like"/>
    <property type="match status" value="1"/>
</dbReference>
<feature type="region of interest" description="Disordered" evidence="6">
    <location>
        <begin position="1014"/>
        <end position="1101"/>
    </location>
</feature>
<keyword evidence="4" id="KW-0045">Antibiotic biosynthesis</keyword>
<dbReference type="InterPro" id="IPR050091">
    <property type="entry name" value="PKS_NRPS_Biosynth_Enz"/>
</dbReference>
<dbReference type="SUPFAM" id="SSF55048">
    <property type="entry name" value="Probable ACP-binding domain of malonyl-CoA ACP transacylase"/>
    <property type="match status" value="1"/>
</dbReference>
<evidence type="ECO:0000313" key="9">
    <source>
        <dbReference type="EMBL" id="MDI5966350.1"/>
    </source>
</evidence>
<evidence type="ECO:0000256" key="3">
    <source>
        <dbReference type="ARBA" id="ARBA00022679"/>
    </source>
</evidence>
<evidence type="ECO:0000259" key="8">
    <source>
        <dbReference type="PROSITE" id="PS52004"/>
    </source>
</evidence>
<dbReference type="InterPro" id="IPR006162">
    <property type="entry name" value="Ppantetheine_attach_site"/>
</dbReference>
<comment type="caution">
    <text evidence="9">The sequence shown here is derived from an EMBL/GenBank/DDBJ whole genome shotgun (WGS) entry which is preliminary data.</text>
</comment>
<dbReference type="Gene3D" id="3.40.366.10">
    <property type="entry name" value="Malonyl-Coenzyme A Acyl Carrier Protein, domain 2"/>
    <property type="match status" value="1"/>
</dbReference>
<dbReference type="PROSITE" id="PS50075">
    <property type="entry name" value="CARRIER"/>
    <property type="match status" value="1"/>
</dbReference>
<evidence type="ECO:0000259" key="7">
    <source>
        <dbReference type="PROSITE" id="PS50075"/>
    </source>
</evidence>
<name>A0ABT6W6I1_9ACTN</name>
<dbReference type="SMART" id="SM00823">
    <property type="entry name" value="PKS_PP"/>
    <property type="match status" value="1"/>
</dbReference>
<dbReference type="InterPro" id="IPR036736">
    <property type="entry name" value="ACP-like_sf"/>
</dbReference>
<dbReference type="SUPFAM" id="SSF47336">
    <property type="entry name" value="ACP-like"/>
    <property type="match status" value="1"/>
</dbReference>
<evidence type="ECO:0000256" key="4">
    <source>
        <dbReference type="ARBA" id="ARBA00023194"/>
    </source>
</evidence>
<dbReference type="InterPro" id="IPR009081">
    <property type="entry name" value="PP-bd_ACP"/>
</dbReference>
<dbReference type="Pfam" id="PF02801">
    <property type="entry name" value="Ketoacyl-synt_C"/>
    <property type="match status" value="1"/>
</dbReference>
<dbReference type="SUPFAM" id="SSF52151">
    <property type="entry name" value="FabD/lysophospholipase-like"/>
    <property type="match status" value="1"/>
</dbReference>
<dbReference type="Proteomes" id="UP001156398">
    <property type="component" value="Unassembled WGS sequence"/>
</dbReference>
<evidence type="ECO:0000256" key="2">
    <source>
        <dbReference type="ARBA" id="ARBA00022553"/>
    </source>
</evidence>
<feature type="domain" description="Carrier" evidence="7">
    <location>
        <begin position="913"/>
        <end position="988"/>
    </location>
</feature>
<dbReference type="InterPro" id="IPR014031">
    <property type="entry name" value="Ketoacyl_synth_C"/>
</dbReference>
<organism evidence="9 10">
    <name type="scientific">Streptantibioticus silvisoli</name>
    <dbReference type="NCBI Taxonomy" id="2705255"/>
    <lineage>
        <taxon>Bacteria</taxon>
        <taxon>Bacillati</taxon>
        <taxon>Actinomycetota</taxon>
        <taxon>Actinomycetes</taxon>
        <taxon>Kitasatosporales</taxon>
        <taxon>Streptomycetaceae</taxon>
        <taxon>Streptantibioticus</taxon>
    </lineage>
</organism>
<feature type="compositionally biased region" description="Pro residues" evidence="6">
    <location>
        <begin position="1033"/>
        <end position="1064"/>
    </location>
</feature>
<dbReference type="SUPFAM" id="SSF53901">
    <property type="entry name" value="Thiolase-like"/>
    <property type="match status" value="1"/>
</dbReference>
<protein>
    <submittedName>
        <fullName evidence="9">Beta-ketoacyl synthase N-terminal-like domain-containing protein</fullName>
    </submittedName>
</protein>
<dbReference type="InterPro" id="IPR018201">
    <property type="entry name" value="Ketoacyl_synth_AS"/>
</dbReference>
<keyword evidence="2" id="KW-0597">Phosphoprotein</keyword>
<dbReference type="SMART" id="SM00827">
    <property type="entry name" value="PKS_AT"/>
    <property type="match status" value="1"/>
</dbReference>
<feature type="compositionally biased region" description="Low complexity" evidence="6">
    <location>
        <begin position="1085"/>
        <end position="1101"/>
    </location>
</feature>
<dbReference type="Pfam" id="PF00698">
    <property type="entry name" value="Acyl_transf_1"/>
    <property type="match status" value="1"/>
</dbReference>
<dbReference type="InterPro" id="IPR016036">
    <property type="entry name" value="Malonyl_transacylase_ACP-bd"/>
</dbReference>
<accession>A0ABT6W6I1</accession>
<dbReference type="PRINTS" id="PR01217">
    <property type="entry name" value="PRICHEXTENSN"/>
</dbReference>
<dbReference type="InterPro" id="IPR014030">
    <property type="entry name" value="Ketoacyl_synth_N"/>
</dbReference>
<dbReference type="PANTHER" id="PTHR43775:SF37">
    <property type="entry name" value="SI:DKEY-61P9.11"/>
    <property type="match status" value="1"/>
</dbReference>
<dbReference type="CDD" id="cd00833">
    <property type="entry name" value="PKS"/>
    <property type="match status" value="1"/>
</dbReference>
<gene>
    <name evidence="9" type="ORF">POF43_027085</name>
</gene>
<keyword evidence="3" id="KW-0808">Transferase</keyword>
<dbReference type="Pfam" id="PF00109">
    <property type="entry name" value="ketoacyl-synt"/>
    <property type="match status" value="1"/>
</dbReference>
<dbReference type="PANTHER" id="PTHR43775">
    <property type="entry name" value="FATTY ACID SYNTHASE"/>
    <property type="match status" value="1"/>
</dbReference>
<dbReference type="Gene3D" id="3.40.47.10">
    <property type="match status" value="1"/>
</dbReference>
<proteinExistence type="predicted"/>
<dbReference type="InterPro" id="IPR014043">
    <property type="entry name" value="Acyl_transferase_dom"/>
</dbReference>
<evidence type="ECO:0000313" key="10">
    <source>
        <dbReference type="Proteomes" id="UP001156398"/>
    </source>
</evidence>
<evidence type="ECO:0000256" key="5">
    <source>
        <dbReference type="ARBA" id="ARBA00023315"/>
    </source>
</evidence>
<dbReference type="Pfam" id="PF16197">
    <property type="entry name" value="KAsynt_C_assoc"/>
    <property type="match status" value="1"/>
</dbReference>
<feature type="domain" description="Ketosynthase family 3 (KS3)" evidence="8">
    <location>
        <begin position="6"/>
        <end position="440"/>
    </location>
</feature>
<dbReference type="RefSeq" id="WP_282704801.1">
    <property type="nucleotide sequence ID" value="NZ_JAAGKO020000050.1"/>
</dbReference>
<keyword evidence="5" id="KW-0012">Acyltransferase</keyword>
<dbReference type="InterPro" id="IPR020806">
    <property type="entry name" value="PKS_PP-bd"/>
</dbReference>
<keyword evidence="10" id="KW-1185">Reference proteome</keyword>
<dbReference type="InterPro" id="IPR016039">
    <property type="entry name" value="Thiolase-like"/>
</dbReference>
<dbReference type="SMART" id="SM00825">
    <property type="entry name" value="PKS_KS"/>
    <property type="match status" value="1"/>
</dbReference>
<reference evidence="9 10" key="1">
    <citation type="submission" date="2023-05" db="EMBL/GenBank/DDBJ databases">
        <title>Streptantibioticus silvisoli sp. nov., acidotolerant actinomycetes 1 from pine litter.</title>
        <authorList>
            <person name="Swiecimska M."/>
            <person name="Golinska P."/>
            <person name="Sangal V."/>
            <person name="Wachnowicz B."/>
            <person name="Goodfellow M."/>
        </authorList>
    </citation>
    <scope>NUCLEOTIDE SEQUENCE [LARGE SCALE GENOMIC DNA]</scope>
    <source>
        <strain evidence="9 10">SL54</strain>
    </source>
</reference>
<dbReference type="PROSITE" id="PS52004">
    <property type="entry name" value="KS3_2"/>
    <property type="match status" value="1"/>
</dbReference>
<dbReference type="InterPro" id="IPR001227">
    <property type="entry name" value="Ac_transferase_dom_sf"/>
</dbReference>
<dbReference type="InterPro" id="IPR032821">
    <property type="entry name" value="PKS_assoc"/>
</dbReference>
<dbReference type="InterPro" id="IPR020841">
    <property type="entry name" value="PKS_Beta-ketoAc_synthase_dom"/>
</dbReference>
<dbReference type="PROSITE" id="PS00606">
    <property type="entry name" value="KS3_1"/>
    <property type="match status" value="1"/>
</dbReference>
<feature type="compositionally biased region" description="Pro residues" evidence="6">
    <location>
        <begin position="1071"/>
        <end position="1084"/>
    </location>
</feature>
<dbReference type="InterPro" id="IPR016035">
    <property type="entry name" value="Acyl_Trfase/lysoPLipase"/>
</dbReference>